<evidence type="ECO:0000313" key="3">
    <source>
        <dbReference type="Proteomes" id="UP001159364"/>
    </source>
</evidence>
<feature type="region of interest" description="Disordered" evidence="1">
    <location>
        <begin position="322"/>
        <end position="357"/>
    </location>
</feature>
<organism evidence="2 3">
    <name type="scientific">Erythroxylum novogranatense</name>
    <dbReference type="NCBI Taxonomy" id="1862640"/>
    <lineage>
        <taxon>Eukaryota</taxon>
        <taxon>Viridiplantae</taxon>
        <taxon>Streptophyta</taxon>
        <taxon>Embryophyta</taxon>
        <taxon>Tracheophyta</taxon>
        <taxon>Spermatophyta</taxon>
        <taxon>Magnoliopsida</taxon>
        <taxon>eudicotyledons</taxon>
        <taxon>Gunneridae</taxon>
        <taxon>Pentapetalae</taxon>
        <taxon>rosids</taxon>
        <taxon>fabids</taxon>
        <taxon>Malpighiales</taxon>
        <taxon>Erythroxylaceae</taxon>
        <taxon>Erythroxylum</taxon>
    </lineage>
</organism>
<feature type="region of interest" description="Disordered" evidence="1">
    <location>
        <begin position="418"/>
        <end position="459"/>
    </location>
</feature>
<sequence>MATSSKFDLSSVSPDRPVYTTGQRGSHLASQFDRSGSFRESMENPILPSLPNLTRSSCIVAQGDVVNFFQCLRFDPKVVASEHKCSRQGDFRRHLNIALGISGDDSPTVPSKGKILPEDFKRVKAILRESIVKARERMKTFNEALSVLNKFFPSIQSRKKSSTALLSSDRSVLGPSLTKMGIQNHAINSGSEIEPTKLEERTKNAVPSKRTRTSLVDVRSNALVRASAALDRDREILHLANAGAIQGDGVDGWEKTKLKKKRSGIKSDGSPIAVPIKPSDGHRESKQGMQQRLVSDNRSRLSCDSHGFRPGVANDAVGVAKSDNLSQPTGMIVRPSLPRTDPENDSHLNDRRERPVSLDKERGNFRAVNKSNVVEDFNSASPTSTAKMNAIIRAPRSGSGITPKLSPIVHRATTSNDWELPHCTNKPPAVGANSRKRTASARSSSPPVAQWAGQRPQKISRTARRTNLIPIISNNYESPVLDSVSDASGNEVGMGFTRRLTGNSPQQVKSKGELLSSAVLSESEESGTPEIKSKDKEKKSDEIDENAEQNVQKVSLGLSSRKNKLVSADDLIDGVRKQGRSGRGFISARSLVRTGGEKLGNMGTAKQLRSARLCFDKNESKAGRPPTRKLSDRKAYARQKHATVNTSTDFLVGSDDGKEELLAAASFAINPPHAFSGEFWGQMERFFGFISDEDVTYLNQQDTKVEYAETRSSELEQFMLGGLHITPCQRLLAAIIPEEESTHTNGNVEFDGNGDIFELDGELGTDGLDHLVNIHYFGRSTYNNYNKITAVAETDEADIVIMPKFSHSTNGVFEQSSMSNLACPELQYDNMQINDRLLLEVQSIGLFPQSVVDLQMEDEDIFDDINKLEEKYQAQVLKKKALQEKLLKAALETKVQQEKKFEQRAYDKLITMAYDKYMSCRRSHAAGGKGSSNKMAKQAALAFVKRILEYCHRFEDTGKSCFSDQLYRDMFLSGLNYGQAADAHSDESVKLYANNSTQSFDARVSASFGSQPSPRNSRLSMNGESYDPNSLDMLHPVNHLSEQTNGKEDGWLSRGRKRELLLDVGNAGNSSILTGIGGSLSNSTKGKRSERDREGKGHNRGPFSINGTNKIGRPSSSNAKGERKSKTKPKQKITQLSVSVNGLLGKMSEQPKPASVSESKSREMAKDGNAKEKDGLTMDVLDAEAIDLSSLPEIDEEQDLGSWLNIDDDGLPDHGDFMGLEIPMDDLSDLNMMV</sequence>
<feature type="compositionally biased region" description="Basic and acidic residues" evidence="1">
    <location>
        <begin position="531"/>
        <end position="541"/>
    </location>
</feature>
<dbReference type="PANTHER" id="PTHR31115">
    <property type="entry name" value="OS05G0107300 PROTEIN"/>
    <property type="match status" value="1"/>
</dbReference>
<protein>
    <submittedName>
        <fullName evidence="2">Uncharacterized protein</fullName>
    </submittedName>
</protein>
<dbReference type="PANTHER" id="PTHR31115:SF3">
    <property type="entry name" value="EXPRESSED PROTEIN"/>
    <property type="match status" value="1"/>
</dbReference>
<gene>
    <name evidence="2" type="ORF">K2173_004509</name>
</gene>
<keyword evidence="3" id="KW-1185">Reference proteome</keyword>
<dbReference type="EMBL" id="JAIWQS010000004">
    <property type="protein sequence ID" value="KAJ8766685.1"/>
    <property type="molecule type" value="Genomic_DNA"/>
</dbReference>
<feature type="compositionally biased region" description="Basic and acidic residues" evidence="1">
    <location>
        <begin position="340"/>
        <end position="357"/>
    </location>
</feature>
<feature type="compositionally biased region" description="Basic and acidic residues" evidence="1">
    <location>
        <begin position="1159"/>
        <end position="1170"/>
    </location>
</feature>
<feature type="compositionally biased region" description="Polar residues" evidence="1">
    <location>
        <begin position="20"/>
        <end position="30"/>
    </location>
</feature>
<feature type="region of interest" description="Disordered" evidence="1">
    <location>
        <begin position="260"/>
        <end position="286"/>
    </location>
</feature>
<dbReference type="Proteomes" id="UP001159364">
    <property type="component" value="Linkage Group LG04"/>
</dbReference>
<feature type="region of interest" description="Disordered" evidence="1">
    <location>
        <begin position="1071"/>
        <end position="1170"/>
    </location>
</feature>
<evidence type="ECO:0000256" key="1">
    <source>
        <dbReference type="SAM" id="MobiDB-lite"/>
    </source>
</evidence>
<feature type="compositionally biased region" description="Basic and acidic residues" evidence="1">
    <location>
        <begin position="1087"/>
        <end position="1097"/>
    </location>
</feature>
<feature type="compositionally biased region" description="Polar residues" evidence="1">
    <location>
        <begin position="500"/>
        <end position="509"/>
    </location>
</feature>
<proteinExistence type="predicted"/>
<feature type="compositionally biased region" description="Polar residues" evidence="1">
    <location>
        <begin position="1007"/>
        <end position="1023"/>
    </location>
</feature>
<feature type="region of interest" description="Disordered" evidence="1">
    <location>
        <begin position="1"/>
        <end position="30"/>
    </location>
</feature>
<feature type="region of interest" description="Disordered" evidence="1">
    <location>
        <begin position="495"/>
        <end position="555"/>
    </location>
</feature>
<accession>A0AAV8TK62</accession>
<comment type="caution">
    <text evidence="2">The sequence shown here is derived from an EMBL/GenBank/DDBJ whole genome shotgun (WGS) entry which is preliminary data.</text>
</comment>
<feature type="compositionally biased region" description="Polar residues" evidence="1">
    <location>
        <begin position="1105"/>
        <end position="1119"/>
    </location>
</feature>
<evidence type="ECO:0000313" key="2">
    <source>
        <dbReference type="EMBL" id="KAJ8766685.1"/>
    </source>
</evidence>
<dbReference type="AlphaFoldDB" id="A0AAV8TK62"/>
<feature type="region of interest" description="Disordered" evidence="1">
    <location>
        <begin position="1003"/>
        <end position="1034"/>
    </location>
</feature>
<reference evidence="2 3" key="1">
    <citation type="submission" date="2021-09" db="EMBL/GenBank/DDBJ databases">
        <title>Genomic insights and catalytic innovation underlie evolution of tropane alkaloids biosynthesis.</title>
        <authorList>
            <person name="Wang Y.-J."/>
            <person name="Tian T."/>
            <person name="Huang J.-P."/>
            <person name="Huang S.-X."/>
        </authorList>
    </citation>
    <scope>NUCLEOTIDE SEQUENCE [LARGE SCALE GENOMIC DNA]</scope>
    <source>
        <strain evidence="2">KIB-2018</strain>
        <tissue evidence="2">Leaf</tissue>
    </source>
</reference>
<feature type="compositionally biased region" description="Polar residues" evidence="1">
    <location>
        <begin position="1"/>
        <end position="13"/>
    </location>
</feature>
<feature type="compositionally biased region" description="Low complexity" evidence="1">
    <location>
        <begin position="1071"/>
        <end position="1084"/>
    </location>
</feature>
<name>A0AAV8TK62_9ROSI</name>